<reference evidence="7 8" key="1">
    <citation type="submission" date="2020-06" db="EMBL/GenBank/DDBJ databases">
        <title>Actinokineospora xiongansis sp. nov., isolated from soil of Baiyangdian.</title>
        <authorList>
            <person name="Zhang X."/>
        </authorList>
    </citation>
    <scope>NUCLEOTIDE SEQUENCE [LARGE SCALE GENOMIC DNA]</scope>
    <source>
        <strain evidence="7 8">HBU206404</strain>
    </source>
</reference>
<dbReference type="RefSeq" id="WP_187223353.1">
    <property type="nucleotide sequence ID" value="NZ_JABVED010000015.1"/>
</dbReference>
<accession>A0ABR7LCM7</accession>
<evidence type="ECO:0000256" key="3">
    <source>
        <dbReference type="SAM" id="MobiDB-lite"/>
    </source>
</evidence>
<dbReference type="Gene3D" id="2.40.420.20">
    <property type="match status" value="1"/>
</dbReference>
<keyword evidence="4" id="KW-0472">Membrane</keyword>
<proteinExistence type="predicted"/>
<dbReference type="Gene3D" id="2.40.30.170">
    <property type="match status" value="1"/>
</dbReference>
<feature type="region of interest" description="Disordered" evidence="3">
    <location>
        <begin position="188"/>
        <end position="211"/>
    </location>
</feature>
<feature type="transmembrane region" description="Helical" evidence="4">
    <location>
        <begin position="9"/>
        <end position="29"/>
    </location>
</feature>
<evidence type="ECO:0000259" key="5">
    <source>
        <dbReference type="Pfam" id="PF25967"/>
    </source>
</evidence>
<organism evidence="7 8">
    <name type="scientific">Actinokineospora xionganensis</name>
    <dbReference type="NCBI Taxonomy" id="2684470"/>
    <lineage>
        <taxon>Bacteria</taxon>
        <taxon>Bacillati</taxon>
        <taxon>Actinomycetota</taxon>
        <taxon>Actinomycetes</taxon>
        <taxon>Pseudonocardiales</taxon>
        <taxon>Pseudonocardiaceae</taxon>
        <taxon>Actinokineospora</taxon>
    </lineage>
</organism>
<evidence type="ECO:0000313" key="8">
    <source>
        <dbReference type="Proteomes" id="UP000734823"/>
    </source>
</evidence>
<dbReference type="InterPro" id="IPR058627">
    <property type="entry name" value="MdtA-like_C"/>
</dbReference>
<dbReference type="SUPFAM" id="SSF111369">
    <property type="entry name" value="HlyD-like secretion proteins"/>
    <property type="match status" value="1"/>
</dbReference>
<dbReference type="InterPro" id="IPR050465">
    <property type="entry name" value="UPF0194_transport"/>
</dbReference>
<evidence type="ECO:0000313" key="7">
    <source>
        <dbReference type="EMBL" id="MBC6450248.1"/>
    </source>
</evidence>
<name>A0ABR7LCM7_9PSEU</name>
<gene>
    <name evidence="7" type="ORF">GPZ80_24120</name>
</gene>
<evidence type="ECO:0000256" key="1">
    <source>
        <dbReference type="ARBA" id="ARBA00004196"/>
    </source>
</evidence>
<keyword evidence="4" id="KW-0812">Transmembrane</keyword>
<feature type="region of interest" description="Disordered" evidence="3">
    <location>
        <begin position="362"/>
        <end position="406"/>
    </location>
</feature>
<keyword evidence="4" id="KW-1133">Transmembrane helix</keyword>
<dbReference type="Gene3D" id="2.40.50.100">
    <property type="match status" value="1"/>
</dbReference>
<dbReference type="Proteomes" id="UP000734823">
    <property type="component" value="Unassembled WGS sequence"/>
</dbReference>
<feature type="compositionally biased region" description="Low complexity" evidence="3">
    <location>
        <begin position="195"/>
        <end position="211"/>
    </location>
</feature>
<comment type="caution">
    <text evidence="7">The sequence shown here is derived from an EMBL/GenBank/DDBJ whole genome shotgun (WGS) entry which is preliminary data.</text>
</comment>
<keyword evidence="8" id="KW-1185">Reference proteome</keyword>
<dbReference type="PANTHER" id="PTHR32347:SF23">
    <property type="entry name" value="BLL5650 PROTEIN"/>
    <property type="match status" value="1"/>
</dbReference>
<evidence type="ECO:0000256" key="4">
    <source>
        <dbReference type="SAM" id="Phobius"/>
    </source>
</evidence>
<feature type="domain" description="Multidrug resistance protein MdtA-like C-terminal permuted SH3" evidence="5">
    <location>
        <begin position="305"/>
        <end position="361"/>
    </location>
</feature>
<sequence length="406" mass="38986">MVRKRPFRLINVALVVVLLAAGVTAYFWLRGGTESASATLRTVTAGTGSVVQTVSASGTLESASSVTADFTTAGTVAEILVKVGDTVTAGQALAKLDAAEVAASVDIAEDERDAAQYNLTSAQTKLSDTVAQGADATQARASVKQQEAALKQKKSALAAAQKKLTATTLTAPAAGTVVAVNGSVGGTAGSGGSSTGSAAGSSTGSSSSGSSAFIQISDLTTLLVRTSLAEVDVAKVKVGQAATITVNAIPGSLVAGTVAAIDPVPSSSNNVVTFGATLTVPTLPDGARAGQTASVSVTVSQVDDVVVLSSVAVQTTGGASTVTLLVDGVETRRAVTIGVRGDSTVEVTSGVSVGDQVVIPGAVSTGTRGGTGGTSPFGGGGGPGGGVGPGAAVPGGAGTGQGGGGR</sequence>
<feature type="domain" description="YknX-like beta-barrel" evidence="6">
    <location>
        <begin position="223"/>
        <end position="271"/>
    </location>
</feature>
<dbReference type="Pfam" id="PF25990">
    <property type="entry name" value="Beta-barrel_YknX"/>
    <property type="match status" value="1"/>
</dbReference>
<protein>
    <submittedName>
        <fullName evidence="7">Efflux RND transporter periplasmic adaptor subunit</fullName>
    </submittedName>
</protein>
<dbReference type="EMBL" id="JABVED010000015">
    <property type="protein sequence ID" value="MBC6450248.1"/>
    <property type="molecule type" value="Genomic_DNA"/>
</dbReference>
<evidence type="ECO:0000256" key="2">
    <source>
        <dbReference type="ARBA" id="ARBA00023054"/>
    </source>
</evidence>
<evidence type="ECO:0000259" key="6">
    <source>
        <dbReference type="Pfam" id="PF25990"/>
    </source>
</evidence>
<dbReference type="PANTHER" id="PTHR32347">
    <property type="entry name" value="EFFLUX SYSTEM COMPONENT YKNX-RELATED"/>
    <property type="match status" value="1"/>
</dbReference>
<dbReference type="Pfam" id="PF25967">
    <property type="entry name" value="RND-MFP_C"/>
    <property type="match status" value="1"/>
</dbReference>
<feature type="compositionally biased region" description="Gly residues" evidence="3">
    <location>
        <begin position="367"/>
        <end position="406"/>
    </location>
</feature>
<dbReference type="InterPro" id="IPR058636">
    <property type="entry name" value="Beta-barrel_YknX"/>
</dbReference>
<comment type="subcellular location">
    <subcellularLocation>
        <location evidence="1">Cell envelope</location>
    </subcellularLocation>
</comment>
<keyword evidence="2" id="KW-0175">Coiled coil</keyword>